<organism evidence="2 3">
    <name type="scientific">Candidatus Cryptobacteroides merdipullorum</name>
    <dbReference type="NCBI Taxonomy" id="2840771"/>
    <lineage>
        <taxon>Bacteria</taxon>
        <taxon>Pseudomonadati</taxon>
        <taxon>Bacteroidota</taxon>
        <taxon>Bacteroidia</taxon>
        <taxon>Bacteroidales</taxon>
        <taxon>Candidatus Cryptobacteroides</taxon>
    </lineage>
</organism>
<feature type="chain" id="PRO_5039476980" evidence="1">
    <location>
        <begin position="24"/>
        <end position="108"/>
    </location>
</feature>
<evidence type="ECO:0000313" key="2">
    <source>
        <dbReference type="EMBL" id="HIT47349.1"/>
    </source>
</evidence>
<proteinExistence type="predicted"/>
<accession>A0A9D1KIJ7</accession>
<dbReference type="Proteomes" id="UP000886881">
    <property type="component" value="Unassembled WGS sequence"/>
</dbReference>
<reference evidence="2" key="1">
    <citation type="submission" date="2020-10" db="EMBL/GenBank/DDBJ databases">
        <authorList>
            <person name="Gilroy R."/>
        </authorList>
    </citation>
    <scope>NUCLEOTIDE SEQUENCE</scope>
    <source>
        <strain evidence="2">ChiHecec2B26-709</strain>
    </source>
</reference>
<evidence type="ECO:0000313" key="3">
    <source>
        <dbReference type="Proteomes" id="UP000886881"/>
    </source>
</evidence>
<gene>
    <name evidence="2" type="ORF">IAC35_05790</name>
</gene>
<sequence>MGDRRLISIACALAFAMVLLHSAVPHSHHCTVRENHIHHHYNCEQLDTYLQSSDDDIQLFIGDLLPTGDSVIKRDGAPEFRRFDTADHFSAEPATALPQLSLRGPPGR</sequence>
<protein>
    <submittedName>
        <fullName evidence="2">Uncharacterized protein</fullName>
    </submittedName>
</protein>
<name>A0A9D1KIJ7_9BACT</name>
<dbReference type="AlphaFoldDB" id="A0A9D1KIJ7"/>
<dbReference type="EMBL" id="DVLC01000108">
    <property type="protein sequence ID" value="HIT47349.1"/>
    <property type="molecule type" value="Genomic_DNA"/>
</dbReference>
<comment type="caution">
    <text evidence="2">The sequence shown here is derived from an EMBL/GenBank/DDBJ whole genome shotgun (WGS) entry which is preliminary data.</text>
</comment>
<keyword evidence="1" id="KW-0732">Signal</keyword>
<feature type="signal peptide" evidence="1">
    <location>
        <begin position="1"/>
        <end position="23"/>
    </location>
</feature>
<evidence type="ECO:0000256" key="1">
    <source>
        <dbReference type="SAM" id="SignalP"/>
    </source>
</evidence>
<reference evidence="2" key="2">
    <citation type="journal article" date="2021" name="PeerJ">
        <title>Extensive microbial diversity within the chicken gut microbiome revealed by metagenomics and culture.</title>
        <authorList>
            <person name="Gilroy R."/>
            <person name="Ravi A."/>
            <person name="Getino M."/>
            <person name="Pursley I."/>
            <person name="Horton D.L."/>
            <person name="Alikhan N.F."/>
            <person name="Baker D."/>
            <person name="Gharbi K."/>
            <person name="Hall N."/>
            <person name="Watson M."/>
            <person name="Adriaenssens E.M."/>
            <person name="Foster-Nyarko E."/>
            <person name="Jarju S."/>
            <person name="Secka A."/>
            <person name="Antonio M."/>
            <person name="Oren A."/>
            <person name="Chaudhuri R.R."/>
            <person name="La Ragione R."/>
            <person name="Hildebrand F."/>
            <person name="Pallen M.J."/>
        </authorList>
    </citation>
    <scope>NUCLEOTIDE SEQUENCE</scope>
    <source>
        <strain evidence="2">ChiHecec2B26-709</strain>
    </source>
</reference>